<organism evidence="1 2">
    <name type="scientific">Tritrichomonas musculus</name>
    <dbReference type="NCBI Taxonomy" id="1915356"/>
    <lineage>
        <taxon>Eukaryota</taxon>
        <taxon>Metamonada</taxon>
        <taxon>Parabasalia</taxon>
        <taxon>Tritrichomonadida</taxon>
        <taxon>Tritrichomonadidae</taxon>
        <taxon>Tritrichomonas</taxon>
    </lineage>
</organism>
<proteinExistence type="predicted"/>
<protein>
    <submittedName>
        <fullName evidence="1">Uncharacterized protein</fullName>
    </submittedName>
</protein>
<gene>
    <name evidence="1" type="ORF">M9Y10_013527</name>
</gene>
<keyword evidence="2" id="KW-1185">Reference proteome</keyword>
<reference evidence="1 2" key="1">
    <citation type="submission" date="2024-04" db="EMBL/GenBank/DDBJ databases">
        <title>Tritrichomonas musculus Genome.</title>
        <authorList>
            <person name="Alves-Ferreira E."/>
            <person name="Grigg M."/>
            <person name="Lorenzi H."/>
            <person name="Galac M."/>
        </authorList>
    </citation>
    <scope>NUCLEOTIDE SEQUENCE [LARGE SCALE GENOMIC DNA]</scope>
    <source>
        <strain evidence="1 2">EAF2021</strain>
    </source>
</reference>
<dbReference type="EMBL" id="JAPFFF010000184">
    <property type="protein sequence ID" value="KAK8835322.1"/>
    <property type="molecule type" value="Genomic_DNA"/>
</dbReference>
<dbReference type="Proteomes" id="UP001470230">
    <property type="component" value="Unassembled WGS sequence"/>
</dbReference>
<accession>A0ABR2GPM1</accession>
<comment type="caution">
    <text evidence="1">The sequence shown here is derived from an EMBL/GenBank/DDBJ whole genome shotgun (WGS) entry which is preliminary data.</text>
</comment>
<name>A0ABR2GPM1_9EUKA</name>
<sequence length="113" mass="13312">MGEKEVLKCIYEELTNLGINYYYMINDSKNVVYPYVTGEYYEYDYKFEGGSSNGEILLEAWTRKSESELIDIKDKIKEKFKNYSKIVADENKTMSLSINYLNKTPRRTEIEGL</sequence>
<feature type="non-terminal residue" evidence="1">
    <location>
        <position position="113"/>
    </location>
</feature>
<evidence type="ECO:0000313" key="2">
    <source>
        <dbReference type="Proteomes" id="UP001470230"/>
    </source>
</evidence>
<evidence type="ECO:0000313" key="1">
    <source>
        <dbReference type="EMBL" id="KAK8835322.1"/>
    </source>
</evidence>